<accession>A0A4U5MML1</accession>
<dbReference type="SUPFAM" id="SSF56436">
    <property type="entry name" value="C-type lectin-like"/>
    <property type="match status" value="1"/>
</dbReference>
<dbReference type="InterPro" id="IPR016187">
    <property type="entry name" value="CTDL_fold"/>
</dbReference>
<dbReference type="InterPro" id="IPR050111">
    <property type="entry name" value="C-type_lectin/snaclec_domain"/>
</dbReference>
<protein>
    <recommendedName>
        <fullName evidence="2">C-type lectin domain-containing protein</fullName>
    </recommendedName>
</protein>
<comment type="caution">
    <text evidence="3">The sequence shown here is derived from an EMBL/GenBank/DDBJ whole genome shotgun (WGS) entry which is preliminary data.</text>
</comment>
<dbReference type="PROSITE" id="PS50041">
    <property type="entry name" value="C_TYPE_LECTIN_2"/>
    <property type="match status" value="1"/>
</dbReference>
<keyword evidence="4" id="KW-1185">Reference proteome</keyword>
<evidence type="ECO:0000313" key="4">
    <source>
        <dbReference type="Proteomes" id="UP000298663"/>
    </source>
</evidence>
<dbReference type="Pfam" id="PF00059">
    <property type="entry name" value="Lectin_C"/>
    <property type="match status" value="1"/>
</dbReference>
<dbReference type="EMBL" id="AZBU02000007">
    <property type="protein sequence ID" value="TKR70737.1"/>
    <property type="molecule type" value="Genomic_DNA"/>
</dbReference>
<dbReference type="CDD" id="cd00037">
    <property type="entry name" value="CLECT"/>
    <property type="match status" value="1"/>
</dbReference>
<dbReference type="SMART" id="SM00034">
    <property type="entry name" value="CLECT"/>
    <property type="match status" value="1"/>
</dbReference>
<sequence>MFWQGLLFLVFLATLDVSTAENWETPTFKYYFHTESKETWDKAEQICEDMGGFLVIISNALEDKYVLNKCGNTCWLGGRIKKGTDEQSRRNEKLFKWIDNSSMEYTNWKKDEPINNGRKYECMRMDKNGWSTSKCDRKYHFACKKLA</sequence>
<dbReference type="PANTHER" id="PTHR22803">
    <property type="entry name" value="MANNOSE, PHOSPHOLIPASE, LECTIN RECEPTOR RELATED"/>
    <property type="match status" value="1"/>
</dbReference>
<dbReference type="OrthoDB" id="6133475at2759"/>
<keyword evidence="1" id="KW-0732">Signal</keyword>
<dbReference type="AlphaFoldDB" id="A0A4U5MML1"/>
<feature type="signal peptide" evidence="1">
    <location>
        <begin position="1"/>
        <end position="20"/>
    </location>
</feature>
<dbReference type="STRING" id="34508.A0A4U5MML1"/>
<dbReference type="InterPro" id="IPR016186">
    <property type="entry name" value="C-type_lectin-like/link_sf"/>
</dbReference>
<name>A0A4U5MML1_STECR</name>
<evidence type="ECO:0000256" key="1">
    <source>
        <dbReference type="SAM" id="SignalP"/>
    </source>
</evidence>
<reference evidence="3 4" key="1">
    <citation type="journal article" date="2015" name="Genome Biol.">
        <title>Comparative genomics of Steinernema reveals deeply conserved gene regulatory networks.</title>
        <authorList>
            <person name="Dillman A.R."/>
            <person name="Macchietto M."/>
            <person name="Porter C.F."/>
            <person name="Rogers A."/>
            <person name="Williams B."/>
            <person name="Antoshechkin I."/>
            <person name="Lee M.M."/>
            <person name="Goodwin Z."/>
            <person name="Lu X."/>
            <person name="Lewis E.E."/>
            <person name="Goodrich-Blair H."/>
            <person name="Stock S.P."/>
            <person name="Adams B.J."/>
            <person name="Sternberg P.W."/>
            <person name="Mortazavi A."/>
        </authorList>
    </citation>
    <scope>NUCLEOTIDE SEQUENCE [LARGE SCALE GENOMIC DNA]</scope>
    <source>
        <strain evidence="3 4">ALL</strain>
    </source>
</reference>
<reference evidence="3 4" key="2">
    <citation type="journal article" date="2019" name="G3 (Bethesda)">
        <title>Hybrid Assembly of the Genome of the Entomopathogenic Nematode Steinernema carpocapsae Identifies the X-Chromosome.</title>
        <authorList>
            <person name="Serra L."/>
            <person name="Macchietto M."/>
            <person name="Macias-Munoz A."/>
            <person name="McGill C.J."/>
            <person name="Rodriguez I.M."/>
            <person name="Rodriguez B."/>
            <person name="Murad R."/>
            <person name="Mortazavi A."/>
        </authorList>
    </citation>
    <scope>NUCLEOTIDE SEQUENCE [LARGE SCALE GENOMIC DNA]</scope>
    <source>
        <strain evidence="3 4">ALL</strain>
    </source>
</reference>
<dbReference type="Proteomes" id="UP000298663">
    <property type="component" value="Unassembled WGS sequence"/>
</dbReference>
<dbReference type="InterPro" id="IPR001304">
    <property type="entry name" value="C-type_lectin-like"/>
</dbReference>
<evidence type="ECO:0000313" key="3">
    <source>
        <dbReference type="EMBL" id="TKR70737.1"/>
    </source>
</evidence>
<proteinExistence type="predicted"/>
<feature type="chain" id="PRO_5020863090" description="C-type lectin domain-containing protein" evidence="1">
    <location>
        <begin position="21"/>
        <end position="147"/>
    </location>
</feature>
<evidence type="ECO:0000259" key="2">
    <source>
        <dbReference type="PROSITE" id="PS50041"/>
    </source>
</evidence>
<feature type="domain" description="C-type lectin" evidence="2">
    <location>
        <begin position="30"/>
        <end position="144"/>
    </location>
</feature>
<dbReference type="Gene3D" id="3.10.100.10">
    <property type="entry name" value="Mannose-Binding Protein A, subunit A"/>
    <property type="match status" value="1"/>
</dbReference>
<organism evidence="3 4">
    <name type="scientific">Steinernema carpocapsae</name>
    <name type="common">Entomopathogenic nematode</name>
    <dbReference type="NCBI Taxonomy" id="34508"/>
    <lineage>
        <taxon>Eukaryota</taxon>
        <taxon>Metazoa</taxon>
        <taxon>Ecdysozoa</taxon>
        <taxon>Nematoda</taxon>
        <taxon>Chromadorea</taxon>
        <taxon>Rhabditida</taxon>
        <taxon>Tylenchina</taxon>
        <taxon>Panagrolaimomorpha</taxon>
        <taxon>Strongyloidoidea</taxon>
        <taxon>Steinernematidae</taxon>
        <taxon>Steinernema</taxon>
    </lineage>
</organism>
<gene>
    <name evidence="3" type="ORF">L596_022723</name>
</gene>